<dbReference type="PANTHER" id="PTHR35276">
    <property type="entry name" value="S-ADENOSYL-L-METHIONINE-DEPENDENT METHYLTRANSFERASES SUPERFAMILY PROTEIN"/>
    <property type="match status" value="1"/>
</dbReference>
<dbReference type="EMBL" id="FNJU01000001">
    <property type="protein sequence ID" value="SDP15285.1"/>
    <property type="molecule type" value="Genomic_DNA"/>
</dbReference>
<dbReference type="GO" id="GO:0032259">
    <property type="term" value="P:methylation"/>
    <property type="evidence" value="ECO:0007669"/>
    <property type="project" value="UniProtKB-KW"/>
</dbReference>
<organism evidence="1 2">
    <name type="scientific">Litchfieldia salsa</name>
    <dbReference type="NCBI Taxonomy" id="930152"/>
    <lineage>
        <taxon>Bacteria</taxon>
        <taxon>Bacillati</taxon>
        <taxon>Bacillota</taxon>
        <taxon>Bacilli</taxon>
        <taxon>Bacillales</taxon>
        <taxon>Bacillaceae</taxon>
        <taxon>Litchfieldia</taxon>
    </lineage>
</organism>
<dbReference type="Gene3D" id="3.40.50.150">
    <property type="entry name" value="Vaccinia Virus protein VP39"/>
    <property type="match status" value="1"/>
</dbReference>
<keyword evidence="2" id="KW-1185">Reference proteome</keyword>
<dbReference type="InterPro" id="IPR010719">
    <property type="entry name" value="MnmM_MeTrfase"/>
</dbReference>
<dbReference type="Pfam" id="PF06962">
    <property type="entry name" value="rRNA_methylase"/>
    <property type="match status" value="1"/>
</dbReference>
<sequence>MKLDRILPFARKLLTLAVSPGDIVIDATIGNGHDTLYLANLVGESGHVYGFDIQQSAIDQTVNRLSEAQALSRATLYKESHDKISTLLPASANHKVTAAIFNLGYLPGGDKEIVTKPDSTIAAVEQILEMMPPEGIIILVIYHGHEEGAYERDALLKYVTTIDQQYAHVLNYRFMNQQNNPPFILAIEKR</sequence>
<proteinExistence type="predicted"/>
<evidence type="ECO:0000313" key="1">
    <source>
        <dbReference type="EMBL" id="SDP15285.1"/>
    </source>
</evidence>
<gene>
    <name evidence="1" type="ORF">SAMN05216565_101710</name>
</gene>
<dbReference type="STRING" id="930152.SAMN05216565_101710"/>
<dbReference type="AlphaFoldDB" id="A0A1H0QE06"/>
<dbReference type="Proteomes" id="UP000199159">
    <property type="component" value="Unassembled WGS sequence"/>
</dbReference>
<dbReference type="OrthoDB" id="9792989at2"/>
<accession>A0A1H0QE06</accession>
<dbReference type="GO" id="GO:0008168">
    <property type="term" value="F:methyltransferase activity"/>
    <property type="evidence" value="ECO:0007669"/>
    <property type="project" value="UniProtKB-KW"/>
</dbReference>
<name>A0A1H0QE06_9BACI</name>
<keyword evidence="1" id="KW-0489">Methyltransferase</keyword>
<protein>
    <submittedName>
        <fullName evidence="1">Putative rRNA methylase</fullName>
    </submittedName>
</protein>
<dbReference type="PANTHER" id="PTHR35276:SF1">
    <property type="entry name" value="TRNA (MNM(5)S(2)U34)-METHYLTRANSFERASE, CHLOROPLASTIC"/>
    <property type="match status" value="1"/>
</dbReference>
<reference evidence="2" key="1">
    <citation type="submission" date="2016-10" db="EMBL/GenBank/DDBJ databases">
        <authorList>
            <person name="Varghese N."/>
            <person name="Submissions S."/>
        </authorList>
    </citation>
    <scope>NUCLEOTIDE SEQUENCE [LARGE SCALE GENOMIC DNA]</scope>
    <source>
        <strain evidence="2">IBRC-M10078</strain>
    </source>
</reference>
<dbReference type="InterPro" id="IPR029063">
    <property type="entry name" value="SAM-dependent_MTases_sf"/>
</dbReference>
<dbReference type="RefSeq" id="WP_090849915.1">
    <property type="nucleotide sequence ID" value="NZ_FNJU01000001.1"/>
</dbReference>
<evidence type="ECO:0000313" key="2">
    <source>
        <dbReference type="Proteomes" id="UP000199159"/>
    </source>
</evidence>
<dbReference type="SUPFAM" id="SSF53335">
    <property type="entry name" value="S-adenosyl-L-methionine-dependent methyltransferases"/>
    <property type="match status" value="1"/>
</dbReference>
<keyword evidence="1" id="KW-0808">Transferase</keyword>